<accession>A0A8T0E2R2</accession>
<sequence length="96" mass="11011">MQRKDKCSRGKNKEEISGRCLCACVRERYFSYIGSGEQHGALKCSNPCTNRQTAIELCRSKTEKFVCRPIRSNNSVRGACRFFSCSRIIIRLLLIE</sequence>
<reference evidence="1" key="1">
    <citation type="journal article" date="2020" name="bioRxiv">
        <title>Chromosome-level reference genome of the European wasp spider Argiope bruennichi: a resource for studies on range expansion and evolutionary adaptation.</title>
        <authorList>
            <person name="Sheffer M.M."/>
            <person name="Hoppe A."/>
            <person name="Krehenwinkel H."/>
            <person name="Uhl G."/>
            <person name="Kuss A.W."/>
            <person name="Jensen L."/>
            <person name="Jensen C."/>
            <person name="Gillespie R.G."/>
            <person name="Hoff K.J."/>
            <person name="Prost S."/>
        </authorList>
    </citation>
    <scope>NUCLEOTIDE SEQUENCE</scope>
</reference>
<dbReference type="Proteomes" id="UP000807504">
    <property type="component" value="Unassembled WGS sequence"/>
</dbReference>
<dbReference type="AlphaFoldDB" id="A0A8T0E2R2"/>
<proteinExistence type="predicted"/>
<gene>
    <name evidence="1" type="ORF">HNY73_023004</name>
</gene>
<evidence type="ECO:0000313" key="2">
    <source>
        <dbReference type="Proteomes" id="UP000807504"/>
    </source>
</evidence>
<name>A0A8T0E2R2_ARGBR</name>
<evidence type="ECO:0000313" key="1">
    <source>
        <dbReference type="EMBL" id="KAF8764982.1"/>
    </source>
</evidence>
<reference evidence="1" key="2">
    <citation type="submission" date="2020-06" db="EMBL/GenBank/DDBJ databases">
        <authorList>
            <person name="Sheffer M."/>
        </authorList>
    </citation>
    <scope>NUCLEOTIDE SEQUENCE</scope>
</reference>
<protein>
    <submittedName>
        <fullName evidence="1">Uncharacterized protein</fullName>
    </submittedName>
</protein>
<keyword evidence="2" id="KW-1185">Reference proteome</keyword>
<organism evidence="1 2">
    <name type="scientific">Argiope bruennichi</name>
    <name type="common">Wasp spider</name>
    <name type="synonym">Aranea bruennichi</name>
    <dbReference type="NCBI Taxonomy" id="94029"/>
    <lineage>
        <taxon>Eukaryota</taxon>
        <taxon>Metazoa</taxon>
        <taxon>Ecdysozoa</taxon>
        <taxon>Arthropoda</taxon>
        <taxon>Chelicerata</taxon>
        <taxon>Arachnida</taxon>
        <taxon>Araneae</taxon>
        <taxon>Araneomorphae</taxon>
        <taxon>Entelegynae</taxon>
        <taxon>Araneoidea</taxon>
        <taxon>Araneidae</taxon>
        <taxon>Argiope</taxon>
    </lineage>
</organism>
<comment type="caution">
    <text evidence="1">The sequence shown here is derived from an EMBL/GenBank/DDBJ whole genome shotgun (WGS) entry which is preliminary data.</text>
</comment>
<dbReference type="EMBL" id="JABXBU010002231">
    <property type="protein sequence ID" value="KAF8764982.1"/>
    <property type="molecule type" value="Genomic_DNA"/>
</dbReference>